<reference evidence="2 3" key="1">
    <citation type="submission" date="2015-01" db="EMBL/GenBank/DDBJ databases">
        <title>The Genome Sequence of Fonsecaea pedrosoi CBS 271.37.</title>
        <authorList>
            <consortium name="The Broad Institute Genomics Platform"/>
            <person name="Cuomo C."/>
            <person name="de Hoog S."/>
            <person name="Gorbushina A."/>
            <person name="Stielow B."/>
            <person name="Teixiera M."/>
            <person name="Abouelleil A."/>
            <person name="Chapman S.B."/>
            <person name="Priest M."/>
            <person name="Young S.K."/>
            <person name="Wortman J."/>
            <person name="Nusbaum C."/>
            <person name="Birren B."/>
        </authorList>
    </citation>
    <scope>NUCLEOTIDE SEQUENCE [LARGE SCALE GENOMIC DNA]</scope>
    <source>
        <strain evidence="2 3">CBS 271.37</strain>
    </source>
</reference>
<name>A0A0D2GX24_9EURO</name>
<dbReference type="EMBL" id="KN846969">
    <property type="protein sequence ID" value="KIW85553.1"/>
    <property type="molecule type" value="Genomic_DNA"/>
</dbReference>
<dbReference type="RefSeq" id="XP_013289361.1">
    <property type="nucleotide sequence ID" value="XM_013433907.1"/>
</dbReference>
<dbReference type="PANTHER" id="PTHR37017">
    <property type="entry name" value="AB HYDROLASE-1 DOMAIN-CONTAINING PROTEIN-RELATED"/>
    <property type="match status" value="1"/>
</dbReference>
<evidence type="ECO:0000259" key="1">
    <source>
        <dbReference type="Pfam" id="PF12697"/>
    </source>
</evidence>
<evidence type="ECO:0000313" key="3">
    <source>
        <dbReference type="Proteomes" id="UP000053029"/>
    </source>
</evidence>
<organism evidence="2 3">
    <name type="scientific">Fonsecaea pedrosoi CBS 271.37</name>
    <dbReference type="NCBI Taxonomy" id="1442368"/>
    <lineage>
        <taxon>Eukaryota</taxon>
        <taxon>Fungi</taxon>
        <taxon>Dikarya</taxon>
        <taxon>Ascomycota</taxon>
        <taxon>Pezizomycotina</taxon>
        <taxon>Eurotiomycetes</taxon>
        <taxon>Chaetothyriomycetidae</taxon>
        <taxon>Chaetothyriales</taxon>
        <taxon>Herpotrichiellaceae</taxon>
        <taxon>Fonsecaea</taxon>
    </lineage>
</organism>
<dbReference type="Pfam" id="PF12697">
    <property type="entry name" value="Abhydrolase_6"/>
    <property type="match status" value="1"/>
</dbReference>
<dbReference type="Gene3D" id="3.40.50.1820">
    <property type="entry name" value="alpha/beta hydrolase"/>
    <property type="match status" value="1"/>
</dbReference>
<evidence type="ECO:0000313" key="2">
    <source>
        <dbReference type="EMBL" id="KIW85553.1"/>
    </source>
</evidence>
<dbReference type="Proteomes" id="UP000053029">
    <property type="component" value="Unassembled WGS sequence"/>
</dbReference>
<accession>A0A0D2GX24</accession>
<keyword evidence="3" id="KW-1185">Reference proteome</keyword>
<dbReference type="OrthoDB" id="408373at2759"/>
<protein>
    <recommendedName>
        <fullName evidence="1">AB hydrolase-1 domain-containing protein</fullName>
    </recommendedName>
</protein>
<feature type="domain" description="AB hydrolase-1" evidence="1">
    <location>
        <begin position="10"/>
        <end position="255"/>
    </location>
</feature>
<dbReference type="SUPFAM" id="SSF53474">
    <property type="entry name" value="alpha/beta-Hydrolases"/>
    <property type="match status" value="1"/>
</dbReference>
<dbReference type="VEuPathDB" id="FungiDB:Z517_00945"/>
<dbReference type="InterPro" id="IPR052897">
    <property type="entry name" value="Sec-Metab_Biosynth_Hydrolase"/>
</dbReference>
<dbReference type="GeneID" id="25300435"/>
<dbReference type="InterPro" id="IPR029058">
    <property type="entry name" value="AB_hydrolase_fold"/>
</dbReference>
<dbReference type="PANTHER" id="PTHR37017:SF11">
    <property type="entry name" value="ESTERASE_LIPASE_THIOESTERASE DOMAIN-CONTAINING PROTEIN"/>
    <property type="match status" value="1"/>
</dbReference>
<dbReference type="STRING" id="1442368.A0A0D2GX24"/>
<dbReference type="InterPro" id="IPR000073">
    <property type="entry name" value="AB_hydrolase_1"/>
</dbReference>
<proteinExistence type="predicted"/>
<dbReference type="AlphaFoldDB" id="A0A0D2GX24"/>
<dbReference type="HOGENOM" id="CLU_046066_1_1_1"/>
<gene>
    <name evidence="2" type="ORF">Z517_00945</name>
</gene>
<sequence>MSPSLPTLMLCHGAWHTSEYWNTVLDDLEQKGYKCIAPTIIYNGGEKPVPSMAPVVAALQEVIADEIGLGNNVVLVNHSMAGMTGCSAVRGFTRKDPSKRRSDNSGYVTGLIQITAWTPTKHETSLADLSEDFARGHPEFKMARMRVKIDDEGWSEVQGEPAEYFYNDMPRHDADKWSSKLIKFSAAVRNARDSVYAGWQDVPVWYLICTMDNAIKKELQEDMVQTCRALGANITTRECEAGHSPMLSKPEETVAFIEDAVRAFGSVSA</sequence>